<feature type="domain" description="C2H2-type" evidence="8">
    <location>
        <begin position="575"/>
        <end position="599"/>
    </location>
</feature>
<feature type="region of interest" description="Disordered" evidence="7">
    <location>
        <begin position="189"/>
        <end position="218"/>
    </location>
</feature>
<evidence type="ECO:0000256" key="4">
    <source>
        <dbReference type="ARBA" id="ARBA00022833"/>
    </source>
</evidence>
<dbReference type="InterPro" id="IPR050329">
    <property type="entry name" value="GLI_C2H2-zinc-finger"/>
</dbReference>
<keyword evidence="2" id="KW-0677">Repeat</keyword>
<dbReference type="GO" id="GO:0005634">
    <property type="term" value="C:nucleus"/>
    <property type="evidence" value="ECO:0007669"/>
    <property type="project" value="UniProtKB-ARBA"/>
</dbReference>
<protein>
    <recommendedName>
        <fullName evidence="8">C2H2-type domain-containing protein</fullName>
    </recommendedName>
</protein>
<dbReference type="GO" id="GO:0045944">
    <property type="term" value="P:positive regulation of transcription by RNA polymerase II"/>
    <property type="evidence" value="ECO:0007669"/>
    <property type="project" value="UniProtKB-ARBA"/>
</dbReference>
<dbReference type="InterPro" id="IPR013087">
    <property type="entry name" value="Znf_C2H2_type"/>
</dbReference>
<dbReference type="PANTHER" id="PTHR19818">
    <property type="entry name" value="ZINC FINGER PROTEIN ZIC AND GLI"/>
    <property type="match status" value="1"/>
</dbReference>
<evidence type="ECO:0000259" key="8">
    <source>
        <dbReference type="PROSITE" id="PS50157"/>
    </source>
</evidence>
<sequence length="612" mass="70222">SEYSGNLMEEKPFMVLEPEDIDSKKNVIRDLVKLVKSEYSGNLLEEKPFMILKDGPPWDDDNLERKLDQFTNDLKNRERKLRSHKATTDAISIPQVNKEQTCKMPFKNLEIIEIDESSSDNNQEENCISEHMEDKSERTEDTQHKSTNSENPLNMKYQYRQTTGSQHWEMKNKRKLDNTSLLLRDEEDSISKSGIEDPNKNSQVAPTEREIPNTTEAKNQLIESMVTPQDLRKTVIVKNTNLCNSQVVDDNQSSVFLDSFLCKISHNNLPKQPHLYSLDSKNYFDLTKDSLNSIMKESLKCSRDNSKIEHTNVVTKEMETNKDYRTANYLSLKEILSSTLPRKRSTIKPNISFQQTLQPVEVIEVLDDNLEEVWPVKRDESVTYLNNGTLQNSVSKCVKPIQISEHETSTTKVTGHTEKDLDSCHDLSDRHNEKYVESDQINLIPKPISKVVVLGNTSRVNVVSENNMASSVKLPLNSSKKKIGSKSIIGKKNITTNDYQIFSGKNFNFPQGQNESDNLNRATQLGKKVLENCDDETMPSKFRKKSKFCKLCNKYFARSSKLKDHIDTHSGLKRYACVTCCKAYSSQHALKYHYENAHSTACYKCSKCDKEY</sequence>
<evidence type="ECO:0000256" key="3">
    <source>
        <dbReference type="ARBA" id="ARBA00022771"/>
    </source>
</evidence>
<keyword evidence="3 5" id="KW-0863">Zinc-finger</keyword>
<accession>A0A1B6H3P9</accession>
<dbReference type="GO" id="GO:0000978">
    <property type="term" value="F:RNA polymerase II cis-regulatory region sequence-specific DNA binding"/>
    <property type="evidence" value="ECO:0007669"/>
    <property type="project" value="TreeGrafter"/>
</dbReference>
<dbReference type="Gene3D" id="3.30.160.60">
    <property type="entry name" value="Classic Zinc Finger"/>
    <property type="match status" value="1"/>
</dbReference>
<feature type="non-terminal residue" evidence="9">
    <location>
        <position position="1"/>
    </location>
</feature>
<dbReference type="PROSITE" id="PS00028">
    <property type="entry name" value="ZINC_FINGER_C2H2_1"/>
    <property type="match status" value="2"/>
</dbReference>
<evidence type="ECO:0000313" key="9">
    <source>
        <dbReference type="EMBL" id="JAS69278.1"/>
    </source>
</evidence>
<feature type="compositionally biased region" description="Basic and acidic residues" evidence="7">
    <location>
        <begin position="128"/>
        <end position="144"/>
    </location>
</feature>
<dbReference type="EMBL" id="GECZ01000491">
    <property type="protein sequence ID" value="JAS69278.1"/>
    <property type="molecule type" value="Transcribed_RNA"/>
</dbReference>
<reference evidence="9" key="1">
    <citation type="submission" date="2015-11" db="EMBL/GenBank/DDBJ databases">
        <title>De novo transcriptome assembly of four potential Pierce s Disease insect vectors from Arizona vineyards.</title>
        <authorList>
            <person name="Tassone E.E."/>
        </authorList>
    </citation>
    <scope>NUCLEOTIDE SEQUENCE</scope>
</reference>
<dbReference type="AlphaFoldDB" id="A0A1B6H3P9"/>
<feature type="coiled-coil region" evidence="6">
    <location>
        <begin position="60"/>
        <end position="87"/>
    </location>
</feature>
<dbReference type="SMART" id="SM00355">
    <property type="entry name" value="ZnF_C2H2"/>
    <property type="match status" value="2"/>
</dbReference>
<keyword evidence="1" id="KW-0479">Metal-binding</keyword>
<evidence type="ECO:0000256" key="7">
    <source>
        <dbReference type="SAM" id="MobiDB-lite"/>
    </source>
</evidence>
<feature type="non-terminal residue" evidence="9">
    <location>
        <position position="612"/>
    </location>
</feature>
<evidence type="ECO:0000256" key="2">
    <source>
        <dbReference type="ARBA" id="ARBA00022737"/>
    </source>
</evidence>
<keyword evidence="6" id="KW-0175">Coiled coil</keyword>
<evidence type="ECO:0000256" key="1">
    <source>
        <dbReference type="ARBA" id="ARBA00022723"/>
    </source>
</evidence>
<keyword evidence="4" id="KW-0862">Zinc</keyword>
<name>A0A1B6H3P9_9HEMI</name>
<dbReference type="GO" id="GO:0000981">
    <property type="term" value="F:DNA-binding transcription factor activity, RNA polymerase II-specific"/>
    <property type="evidence" value="ECO:0007669"/>
    <property type="project" value="TreeGrafter"/>
</dbReference>
<gene>
    <name evidence="9" type="ORF">g.23636</name>
</gene>
<proteinExistence type="predicted"/>
<organism evidence="9">
    <name type="scientific">Cuerna arida</name>
    <dbReference type="NCBI Taxonomy" id="1464854"/>
    <lineage>
        <taxon>Eukaryota</taxon>
        <taxon>Metazoa</taxon>
        <taxon>Ecdysozoa</taxon>
        <taxon>Arthropoda</taxon>
        <taxon>Hexapoda</taxon>
        <taxon>Insecta</taxon>
        <taxon>Pterygota</taxon>
        <taxon>Neoptera</taxon>
        <taxon>Paraneoptera</taxon>
        <taxon>Hemiptera</taxon>
        <taxon>Auchenorrhyncha</taxon>
        <taxon>Membracoidea</taxon>
        <taxon>Cicadellidae</taxon>
        <taxon>Cicadellinae</taxon>
        <taxon>Proconiini</taxon>
        <taxon>Cuerna</taxon>
    </lineage>
</organism>
<feature type="domain" description="C2H2-type" evidence="8">
    <location>
        <begin position="547"/>
        <end position="574"/>
    </location>
</feature>
<evidence type="ECO:0000256" key="6">
    <source>
        <dbReference type="SAM" id="Coils"/>
    </source>
</evidence>
<dbReference type="GO" id="GO:0008270">
    <property type="term" value="F:zinc ion binding"/>
    <property type="evidence" value="ECO:0007669"/>
    <property type="project" value="UniProtKB-KW"/>
</dbReference>
<feature type="region of interest" description="Disordered" evidence="7">
    <location>
        <begin position="114"/>
        <end position="157"/>
    </location>
</feature>
<dbReference type="InterPro" id="IPR036236">
    <property type="entry name" value="Znf_C2H2_sf"/>
</dbReference>
<dbReference type="SUPFAM" id="SSF57667">
    <property type="entry name" value="beta-beta-alpha zinc fingers"/>
    <property type="match status" value="1"/>
</dbReference>
<evidence type="ECO:0000256" key="5">
    <source>
        <dbReference type="PROSITE-ProRule" id="PRU00042"/>
    </source>
</evidence>
<dbReference type="PANTHER" id="PTHR19818:SF139">
    <property type="entry name" value="PAIR-RULE PROTEIN ODD-PAIRED"/>
    <property type="match status" value="1"/>
</dbReference>
<dbReference type="PROSITE" id="PS50157">
    <property type="entry name" value="ZINC_FINGER_C2H2_2"/>
    <property type="match status" value="2"/>
</dbReference>